<evidence type="ECO:0000313" key="4">
    <source>
        <dbReference type="Proteomes" id="UP000732399"/>
    </source>
</evidence>
<dbReference type="InterPro" id="IPR027417">
    <property type="entry name" value="P-loop_NTPase"/>
</dbReference>
<keyword evidence="4" id="KW-1185">Reference proteome</keyword>
<dbReference type="InterPro" id="IPR035402">
    <property type="entry name" value="DgcN-like_N"/>
</dbReference>
<comment type="caution">
    <text evidence="3">The sequence shown here is derived from an EMBL/GenBank/DDBJ whole genome shotgun (WGS) entry which is preliminary data.</text>
</comment>
<dbReference type="Pfam" id="PF17396">
    <property type="entry name" value="DUF1611_N"/>
    <property type="match status" value="1"/>
</dbReference>
<dbReference type="Gene3D" id="3.40.50.720">
    <property type="entry name" value="NAD(P)-binding Rossmann-like Domain"/>
    <property type="match status" value="1"/>
</dbReference>
<evidence type="ECO:0000259" key="1">
    <source>
        <dbReference type="Pfam" id="PF07755"/>
    </source>
</evidence>
<organism evidence="3 4">
    <name type="scientific">Sphingomonas corticis</name>
    <dbReference type="NCBI Taxonomy" id="2722791"/>
    <lineage>
        <taxon>Bacteria</taxon>
        <taxon>Pseudomonadati</taxon>
        <taxon>Pseudomonadota</taxon>
        <taxon>Alphaproteobacteria</taxon>
        <taxon>Sphingomonadales</taxon>
        <taxon>Sphingomonadaceae</taxon>
        <taxon>Sphingomonas</taxon>
    </lineage>
</organism>
<dbReference type="SUPFAM" id="SSF52540">
    <property type="entry name" value="P-loop containing nucleoside triphosphate hydrolases"/>
    <property type="match status" value="1"/>
</dbReference>
<dbReference type="InterPro" id="IPR011669">
    <property type="entry name" value="DgcN-like"/>
</dbReference>
<reference evidence="3 4" key="1">
    <citation type="submission" date="2020-03" db="EMBL/GenBank/DDBJ databases">
        <authorList>
            <person name="Wang L."/>
            <person name="He N."/>
            <person name="Li Y."/>
            <person name="Fang Y."/>
            <person name="Zhang F."/>
        </authorList>
    </citation>
    <scope>NUCLEOTIDE SEQUENCE [LARGE SCALE GENOMIC DNA]</scope>
    <source>
        <strain evidence="3 4">36D10-4-7</strain>
    </source>
</reference>
<feature type="domain" description="D-glutamate N-acetyltransferase-like N-terminal" evidence="2">
    <location>
        <begin position="46"/>
        <end position="124"/>
    </location>
</feature>
<dbReference type="Pfam" id="PF07755">
    <property type="entry name" value="DUF1611"/>
    <property type="match status" value="1"/>
</dbReference>
<dbReference type="PIRSF" id="PIRSF026760">
    <property type="entry name" value="UCP026760"/>
    <property type="match status" value="1"/>
</dbReference>
<sequence>MTIPAPYLLYLGHSDDEVGLKTSRGLATFRREDCVGEWRHDDCPFSFGLPRMDAGEARLAGARTLVLGIANPGGRFPEWMIDDALVAIAAGMNLACGLHQRLRDEPRLVAAAEAFGVELFDVRDAPGDLPVGNGKRRAGNRLLTVGTDCSVGKMYATLCLRDALRARGVAADFRATGQTGILIAGRGVPLDAVVADFIAGAIETLAPARDDDGWDLIEGQGSLFHPSFAGVSTGLLHGAQPAALLLCHDPVRPHMRGLPHYPMPGLAECLDANLRVARLTSPDVRGVGVALNTAKLDEAAARRLCAETQDAMGLPCTDPWRFGADAIAEELLRCFAPSTPAMTASA</sequence>
<gene>
    <name evidence="3" type="ORF">HBH26_13630</name>
</gene>
<evidence type="ECO:0000259" key="2">
    <source>
        <dbReference type="Pfam" id="PF17396"/>
    </source>
</evidence>
<dbReference type="Proteomes" id="UP000732399">
    <property type="component" value="Unassembled WGS sequence"/>
</dbReference>
<feature type="domain" description="D-glutamate N-acetyltransferase-like C-terminal" evidence="1">
    <location>
        <begin position="131"/>
        <end position="327"/>
    </location>
</feature>
<dbReference type="RefSeq" id="WP_168135172.1">
    <property type="nucleotide sequence ID" value="NZ_JAAVJH010000008.1"/>
</dbReference>
<evidence type="ECO:0000313" key="3">
    <source>
        <dbReference type="EMBL" id="NJR79623.1"/>
    </source>
</evidence>
<dbReference type="PANTHER" id="PTHR40690">
    <property type="entry name" value="GLL3100 PROTEIN"/>
    <property type="match status" value="1"/>
</dbReference>
<dbReference type="EMBL" id="JAAVJH010000008">
    <property type="protein sequence ID" value="NJR79623.1"/>
    <property type="molecule type" value="Genomic_DNA"/>
</dbReference>
<name>A0ABX1CSM5_9SPHN</name>
<dbReference type="InterPro" id="IPR035086">
    <property type="entry name" value="DgcN-like_C"/>
</dbReference>
<accession>A0ABX1CSM5</accession>
<protein>
    <submittedName>
        <fullName evidence="3">DUF1611 domain-containing protein</fullName>
    </submittedName>
</protein>
<proteinExistence type="predicted"/>
<dbReference type="NCBIfam" id="NF041892">
    <property type="entry name" value="DgcN"/>
    <property type="match status" value="1"/>
</dbReference>
<dbReference type="PANTHER" id="PTHR40690:SF1">
    <property type="entry name" value="DUF1611 DOMAIN-CONTAINING PROTEIN"/>
    <property type="match status" value="1"/>
</dbReference>
<dbReference type="Gene3D" id="3.40.50.300">
    <property type="entry name" value="P-loop containing nucleotide triphosphate hydrolases"/>
    <property type="match status" value="1"/>
</dbReference>